<dbReference type="OrthoDB" id="39497at2759"/>
<feature type="compositionally biased region" description="Basic and acidic residues" evidence="5">
    <location>
        <begin position="894"/>
        <end position="903"/>
    </location>
</feature>
<dbReference type="CDD" id="cd04449">
    <property type="entry name" value="DEP_DEPDC5-like"/>
    <property type="match status" value="1"/>
</dbReference>
<evidence type="ECO:0000313" key="8">
    <source>
        <dbReference type="Proteomes" id="UP000298138"/>
    </source>
</evidence>
<dbReference type="Proteomes" id="UP000298138">
    <property type="component" value="Unassembled WGS sequence"/>
</dbReference>
<feature type="domain" description="DEP" evidence="6">
    <location>
        <begin position="1340"/>
        <end position="1415"/>
    </location>
</feature>
<dbReference type="GO" id="GO:1904262">
    <property type="term" value="P:negative regulation of TORC1 signaling"/>
    <property type="evidence" value="ECO:0007669"/>
    <property type="project" value="TreeGrafter"/>
</dbReference>
<feature type="compositionally biased region" description="Low complexity" evidence="5">
    <location>
        <begin position="846"/>
        <end position="855"/>
    </location>
</feature>
<organism evidence="7 8">
    <name type="scientific">Ascodesmis nigricans</name>
    <dbReference type="NCBI Taxonomy" id="341454"/>
    <lineage>
        <taxon>Eukaryota</taxon>
        <taxon>Fungi</taxon>
        <taxon>Dikarya</taxon>
        <taxon>Ascomycota</taxon>
        <taxon>Pezizomycotina</taxon>
        <taxon>Pezizomycetes</taxon>
        <taxon>Pezizales</taxon>
        <taxon>Ascodesmidaceae</taxon>
        <taxon>Ascodesmis</taxon>
    </lineage>
</organism>
<feature type="compositionally biased region" description="Polar residues" evidence="5">
    <location>
        <begin position="1468"/>
        <end position="1477"/>
    </location>
</feature>
<dbReference type="InterPro" id="IPR048255">
    <property type="entry name" value="IML1_N"/>
</dbReference>
<dbReference type="Pfam" id="PF12257">
    <property type="entry name" value="IML1"/>
    <property type="match status" value="1"/>
</dbReference>
<dbReference type="InterPro" id="IPR000591">
    <property type="entry name" value="DEP_dom"/>
</dbReference>
<comment type="similarity">
    <text evidence="2">Belongs to the IML1 family.</text>
</comment>
<feature type="region of interest" description="Disordered" evidence="5">
    <location>
        <begin position="1455"/>
        <end position="1515"/>
    </location>
</feature>
<feature type="compositionally biased region" description="Basic and acidic residues" evidence="5">
    <location>
        <begin position="682"/>
        <end position="693"/>
    </location>
</feature>
<feature type="compositionally biased region" description="Basic and acidic residues" evidence="5">
    <location>
        <begin position="767"/>
        <end position="779"/>
    </location>
</feature>
<evidence type="ECO:0000256" key="1">
    <source>
        <dbReference type="ARBA" id="ARBA00004148"/>
    </source>
</evidence>
<dbReference type="Gene3D" id="1.10.10.10">
    <property type="entry name" value="Winged helix-like DNA-binding domain superfamily/Winged helix DNA-binding domain"/>
    <property type="match status" value="1"/>
</dbReference>
<feature type="region of interest" description="Disordered" evidence="5">
    <location>
        <begin position="550"/>
        <end position="573"/>
    </location>
</feature>
<dbReference type="GO" id="GO:0005096">
    <property type="term" value="F:GTPase activator activity"/>
    <property type="evidence" value="ECO:0007669"/>
    <property type="project" value="InterPro"/>
</dbReference>
<dbReference type="InterPro" id="IPR036388">
    <property type="entry name" value="WH-like_DNA-bd_sf"/>
</dbReference>
<dbReference type="InterPro" id="IPR045838">
    <property type="entry name" value="DEPDC5_CTD"/>
</dbReference>
<dbReference type="PROSITE" id="PS50186">
    <property type="entry name" value="DEP"/>
    <property type="match status" value="1"/>
</dbReference>
<dbReference type="Pfam" id="PF19418">
    <property type="entry name" value="DEPDC5_CTD"/>
    <property type="match status" value="1"/>
</dbReference>
<evidence type="ECO:0000256" key="4">
    <source>
        <dbReference type="ARBA" id="ARBA00021881"/>
    </source>
</evidence>
<gene>
    <name evidence="7" type="ORF">EX30DRAFT_361315</name>
</gene>
<reference evidence="7 8" key="1">
    <citation type="submission" date="2019-04" db="EMBL/GenBank/DDBJ databases">
        <title>Comparative genomics and transcriptomics to analyze fruiting body development in filamentous ascomycetes.</title>
        <authorList>
            <consortium name="DOE Joint Genome Institute"/>
            <person name="Lutkenhaus R."/>
            <person name="Traeger S."/>
            <person name="Breuer J."/>
            <person name="Kuo A."/>
            <person name="Lipzen A."/>
            <person name="Pangilinan J."/>
            <person name="Dilworth D."/>
            <person name="Sandor L."/>
            <person name="Poggeler S."/>
            <person name="Barry K."/>
            <person name="Grigoriev I.V."/>
            <person name="Nowrousian M."/>
        </authorList>
    </citation>
    <scope>NUCLEOTIDE SEQUENCE [LARGE SCALE GENOMIC DNA]</scope>
    <source>
        <strain evidence="7 8">CBS 389.68</strain>
    </source>
</reference>
<dbReference type="PANTHER" id="PTHR13179:SF8">
    <property type="entry name" value="GATOR COMPLEX PROTEIN DEPDC5"/>
    <property type="match status" value="1"/>
</dbReference>
<dbReference type="STRING" id="341454.A0A4S2N7Z6"/>
<dbReference type="InterPro" id="IPR036390">
    <property type="entry name" value="WH_DNA-bd_sf"/>
</dbReference>
<feature type="compositionally biased region" description="Polar residues" evidence="5">
    <location>
        <begin position="748"/>
        <end position="760"/>
    </location>
</feature>
<evidence type="ECO:0000256" key="3">
    <source>
        <dbReference type="ARBA" id="ARBA00018529"/>
    </source>
</evidence>
<dbReference type="SMART" id="SM00049">
    <property type="entry name" value="DEP"/>
    <property type="match status" value="1"/>
</dbReference>
<feature type="region of interest" description="Disordered" evidence="5">
    <location>
        <begin position="894"/>
        <end position="937"/>
    </location>
</feature>
<evidence type="ECO:0000256" key="2">
    <source>
        <dbReference type="ARBA" id="ARBA00005643"/>
    </source>
</evidence>
<dbReference type="Pfam" id="PF00610">
    <property type="entry name" value="DEP"/>
    <property type="match status" value="1"/>
</dbReference>
<sequence length="1859" mass="206614">MSRPSTTHNLYPPSALFSTTHANQTSKTLTLWIHDPDAASSLSKHEAVLNYELFPPGIAKPGDVAEVRLVNPKSAGNTSDVAPGLESAHVEADPMVRRGSYAGSMTDTGEEAQSGRRTYTHPDDGDRFYFVIRELEESQRRLNVQISLATHITNLFHFPSRATVKVTIVDKKVHEASHVEIFFRDQFITRADMWRMTTALLSNTCPYHAQKLIFLNTVRATVGNVYVRGEKVRSAYFASTTIPIFRSESARSVIFIQMSQEMWHFDTDDGGDGDGAQDGDPMIGGTGGVGGEIIFNKLINGFLPELFKRWRRKDVHHLVSIILFTRVVYEHGERVGVIGSGKESDEFLGTPGGIELGEGRRYRDFFRVVVSNMGSMDWTVILNRLKREFAIFLRDVLVQPVPEDETINIDLTPSDSSATSIASRPTTPTLLPADRSTTTENMVPLKSSERKTIIVGRPSAAIHGNILEAINLATLQFSKGHIDRDLLRTGISVILITPGTGHFEVDYEMLKATTEGLVSNGMGVDLVCLSKVPLHSVPLFKYRNPTVASANGETEDQTQYTGVPGLSPPKQTHTGFRPPEPGEWVYAIPHWIDISFWSAASEKKARRRTSNNKYGFRKKEYRIAKRKPAHGFRARCKMYEVQMMGIMENEVACITVPFLHDNPLWRPIPDEGPPASSGLADPENKEQDKKKREQWKAQFSWMDEYDVLAFKPLPQLQEGLKKAEAKRDGREEEAEKLNQRLDEEDSLVLSTSFRSDTGRGSSLRPGFFDRKMKERRPELESPTELTPPSETVTSKTGNTTRIPPPPPPPTTTVLGRPAARLARQLSSGFGLRPWTTQKAAPKAPDTSDVSGVGTVTSGLGPGGVTITRGFEIAPKSSMSSLSSRPSLRDIKAFKSDETPDKRHGASHPISIAGHGKTLSGSSNEGLGRRRTLAGSPLDGRDRNIRDIELLRAASSLSRPAGRSDIVQNAEKTTAIPLTVSPTSALAPWVQVLNPSNPNQSGFTLADKYRRWHHVFPKPAKTGAVKWKSLCTPAMLPLTTEHFPTPEQLATEYQESPYVISQNDEFEITEVNRNREELVRAMIALRLTQGFQIVVNNTIHEIAPGRIQPGGVFHKDYMAKGGSSCFMSRGSQIHQLICDEEYNVEVKRYVRKPMTAIETTGTTGSYISYIKTVLKDHYVPVSVTYLQPVREYNWNYADQYIGGYEDDLTDQLRYWRARFVLIPGDIPETARRGQVGNSELSDEEIRLEGLRRLTMVFQRLRYIPPDERDYQSHRKDSKEKNPLHILYKTVNQSVAVAQERELFLLPDSDGVMRRSRLLTTEMFDSKNLDLKAIAAELQNPPPRGVRLEDRRWHLRLHTNCFIGEEMVTWILENFKDVQTRLEAERVGTELFKLGLFQHVSKRDFFRDGNFFYRISEQYAIPSPSGSSLARPSSKGGWFPFTGAASKPISTSATSTAVSTPSVQVPDIPTNASSPMTLTRSRSRSSSVIEDTNQTPTASTFTTPVPLLPPPTLAPPPPQRIATVTLTSAMKLDIDQAGHSYRPEIITLHYDRLHNPDNCFHLRIEWMTTTAKLIEDALSNWARTLDRYGLRLVEAPIDEVCKVSQNYIFRSPLTMVPAAHPPVPPGDQRDSYYRAVMKKFGFVLDVEAKRRFPQDVRVTYSWGDEPGYMFDQWIHKTGMMFCQVNDKGDFLVMANKVYTLRVKAGGSGVSGSLSHGVWDKAPMSRGHGQPGRHGPGAAPGGGGIGPARHSPGSGGLLGWGKQYDDGDITPESLKRRLEAFLYDREGLERFYDEVRIKEMGPPEVSGANTVPGSLAGSVVASAVASAVGTPSAREIGQALGAVVNVNGGTEERGLEGFSLLR</sequence>
<comment type="subcellular location">
    <subcellularLocation>
        <location evidence="1">Vacuole membrane</location>
        <topology evidence="1">Peripheral membrane protein</topology>
    </subcellularLocation>
</comment>
<name>A0A4S2N7Z6_9PEZI</name>
<dbReference type="EMBL" id="ML220112">
    <property type="protein sequence ID" value="TGZ85488.1"/>
    <property type="molecule type" value="Genomic_DNA"/>
</dbReference>
<dbReference type="PANTHER" id="PTHR13179">
    <property type="entry name" value="DEP DOMAIN CONTAINING PROTEIN 5"/>
    <property type="match status" value="1"/>
</dbReference>
<feature type="region of interest" description="Disordered" evidence="5">
    <location>
        <begin position="1720"/>
        <end position="1754"/>
    </location>
</feature>
<dbReference type="GO" id="GO:0035556">
    <property type="term" value="P:intracellular signal transduction"/>
    <property type="evidence" value="ECO:0007669"/>
    <property type="project" value="InterPro"/>
</dbReference>
<feature type="compositionally biased region" description="Low complexity" evidence="5">
    <location>
        <begin position="780"/>
        <end position="794"/>
    </location>
</feature>
<feature type="compositionally biased region" description="Polar residues" evidence="5">
    <location>
        <begin position="550"/>
        <end position="561"/>
    </location>
</feature>
<feature type="compositionally biased region" description="Gly residues" evidence="5">
    <location>
        <begin position="1726"/>
        <end position="1743"/>
    </location>
</feature>
<accession>A0A4S2N7Z6</accession>
<feature type="compositionally biased region" description="Basic and acidic residues" evidence="5">
    <location>
        <begin position="721"/>
        <end position="741"/>
    </location>
</feature>
<protein>
    <recommendedName>
        <fullName evidence="3">Vacuolar membrane-associated protein IML1</fullName>
    </recommendedName>
    <alternativeName>
        <fullName evidence="4">Vacuolar membrane-associated protein iml1</fullName>
    </alternativeName>
</protein>
<dbReference type="GO" id="GO:1990130">
    <property type="term" value="C:GATOR1 complex"/>
    <property type="evidence" value="ECO:0007669"/>
    <property type="project" value="TreeGrafter"/>
</dbReference>
<dbReference type="SUPFAM" id="SSF46785">
    <property type="entry name" value="Winged helix' DNA-binding domain"/>
    <property type="match status" value="1"/>
</dbReference>
<feature type="region of interest" description="Disordered" evidence="5">
    <location>
        <begin position="409"/>
        <end position="441"/>
    </location>
</feature>
<dbReference type="GO" id="GO:0010508">
    <property type="term" value="P:positive regulation of autophagy"/>
    <property type="evidence" value="ECO:0007669"/>
    <property type="project" value="TreeGrafter"/>
</dbReference>
<evidence type="ECO:0000259" key="6">
    <source>
        <dbReference type="PROSITE" id="PS50186"/>
    </source>
</evidence>
<feature type="region of interest" description="Disordered" evidence="5">
    <location>
        <begin position="101"/>
        <end position="121"/>
    </location>
</feature>
<proteinExistence type="inferred from homology"/>
<keyword evidence="8" id="KW-1185">Reference proteome</keyword>
<dbReference type="InterPro" id="IPR027244">
    <property type="entry name" value="IML1"/>
</dbReference>
<dbReference type="InParanoid" id="A0A4S2N7Z6"/>
<feature type="region of interest" description="Disordered" evidence="5">
    <location>
        <begin position="721"/>
        <end position="855"/>
    </location>
</feature>
<evidence type="ECO:0000256" key="5">
    <source>
        <dbReference type="SAM" id="MobiDB-lite"/>
    </source>
</evidence>
<feature type="region of interest" description="Disordered" evidence="5">
    <location>
        <begin position="665"/>
        <end position="693"/>
    </location>
</feature>
<feature type="compositionally biased region" description="Polar residues" evidence="5">
    <location>
        <begin position="1486"/>
        <end position="1499"/>
    </location>
</feature>
<dbReference type="FunCoup" id="A0A4S2N7Z6">
    <property type="interactions" value="631"/>
</dbReference>
<evidence type="ECO:0000313" key="7">
    <source>
        <dbReference type="EMBL" id="TGZ85488.1"/>
    </source>
</evidence>
<dbReference type="GO" id="GO:0005774">
    <property type="term" value="C:vacuolar membrane"/>
    <property type="evidence" value="ECO:0007669"/>
    <property type="project" value="UniProtKB-SubCell"/>
</dbReference>
<feature type="compositionally biased region" description="Pro residues" evidence="5">
    <location>
        <begin position="1504"/>
        <end position="1515"/>
    </location>
</feature>